<protein>
    <submittedName>
        <fullName evidence="1">Uncharacterized protein</fullName>
    </submittedName>
</protein>
<proteinExistence type="predicted"/>
<gene>
    <name evidence="1" type="ORF">ABT39_MTgene1937</name>
</gene>
<reference evidence="1" key="1">
    <citation type="journal article" date="2015" name="Genome Biol. Evol.">
        <title>Organellar Genomes of White Spruce (Picea glauca): Assembly and Annotation.</title>
        <authorList>
            <person name="Jackman S.D."/>
            <person name="Warren R.L."/>
            <person name="Gibb E.A."/>
            <person name="Vandervalk B.P."/>
            <person name="Mohamadi H."/>
            <person name="Chu J."/>
            <person name="Raymond A."/>
            <person name="Pleasance S."/>
            <person name="Coope R."/>
            <person name="Wildung M.R."/>
            <person name="Ritland C.E."/>
            <person name="Bousquet J."/>
            <person name="Jones S.J."/>
            <person name="Bohlmann J."/>
            <person name="Birol I."/>
        </authorList>
    </citation>
    <scope>NUCLEOTIDE SEQUENCE [LARGE SCALE GENOMIC DNA]</scope>
    <source>
        <tissue evidence="1">Flushing bud</tissue>
    </source>
</reference>
<dbReference type="AlphaFoldDB" id="A0A124GMM3"/>
<evidence type="ECO:0000313" key="1">
    <source>
        <dbReference type="EMBL" id="KUM46131.1"/>
    </source>
</evidence>
<accession>A0A124GMM3</accession>
<dbReference type="EMBL" id="LKAM01000013">
    <property type="protein sequence ID" value="KUM46131.1"/>
    <property type="molecule type" value="Genomic_DNA"/>
</dbReference>
<name>A0A124GMM3_PICGL</name>
<keyword evidence="1" id="KW-0496">Mitochondrion</keyword>
<sequence>MWCGSSHDLLCPLHALTYVRRFLLLYEPKIDHTWRAPLDLLDHIGHLAMTPHLGLEPMRDQKA</sequence>
<comment type="caution">
    <text evidence="1">The sequence shown here is derived from an EMBL/GenBank/DDBJ whole genome shotgun (WGS) entry which is preliminary data.</text>
</comment>
<organism evidence="1">
    <name type="scientific">Picea glauca</name>
    <name type="common">White spruce</name>
    <name type="synonym">Pinus glauca</name>
    <dbReference type="NCBI Taxonomy" id="3330"/>
    <lineage>
        <taxon>Eukaryota</taxon>
        <taxon>Viridiplantae</taxon>
        <taxon>Streptophyta</taxon>
        <taxon>Embryophyta</taxon>
        <taxon>Tracheophyta</taxon>
        <taxon>Spermatophyta</taxon>
        <taxon>Pinopsida</taxon>
        <taxon>Pinidae</taxon>
        <taxon>Conifers I</taxon>
        <taxon>Pinales</taxon>
        <taxon>Pinaceae</taxon>
        <taxon>Picea</taxon>
    </lineage>
</organism>
<geneLocation type="mitochondrion" evidence="1"/>